<keyword evidence="5" id="KW-1185">Reference proteome</keyword>
<dbReference type="AlphaFoldDB" id="A0A366HU66"/>
<dbReference type="InterPro" id="IPR038492">
    <property type="entry name" value="GBBH-like_N_sf"/>
</dbReference>
<dbReference type="RefSeq" id="WP_113956737.1">
    <property type="nucleotide sequence ID" value="NZ_QNRR01000001.1"/>
</dbReference>
<comment type="caution">
    <text evidence="4">The sequence shown here is derived from an EMBL/GenBank/DDBJ whole genome shotgun (WGS) entry which is preliminary data.</text>
</comment>
<accession>A0A366HU66</accession>
<keyword evidence="1" id="KW-0479">Metal-binding</keyword>
<evidence type="ECO:0000256" key="2">
    <source>
        <dbReference type="ARBA" id="ARBA00023004"/>
    </source>
</evidence>
<reference evidence="4 5" key="1">
    <citation type="submission" date="2018-06" db="EMBL/GenBank/DDBJ databases">
        <title>Genomic Encyclopedia of Type Strains, Phase IV (KMG-IV): sequencing the most valuable type-strain genomes for metagenomic binning, comparative biology and taxonomic classification.</title>
        <authorList>
            <person name="Goeker M."/>
        </authorList>
    </citation>
    <scope>NUCLEOTIDE SEQUENCE [LARGE SCALE GENOMIC DNA]</scope>
    <source>
        <strain evidence="4 5">DSM 25532</strain>
    </source>
</reference>
<evidence type="ECO:0000259" key="3">
    <source>
        <dbReference type="Pfam" id="PF06155"/>
    </source>
</evidence>
<dbReference type="InterPro" id="IPR010376">
    <property type="entry name" value="GBBH-like_N"/>
</dbReference>
<dbReference type="Proteomes" id="UP000253426">
    <property type="component" value="Unassembled WGS sequence"/>
</dbReference>
<dbReference type="Pfam" id="PF06155">
    <property type="entry name" value="GBBH-like_N"/>
    <property type="match status" value="1"/>
</dbReference>
<evidence type="ECO:0000313" key="5">
    <source>
        <dbReference type="Proteomes" id="UP000253426"/>
    </source>
</evidence>
<dbReference type="Gene3D" id="3.30.2020.30">
    <property type="match status" value="1"/>
</dbReference>
<keyword evidence="2" id="KW-0408">Iron</keyword>
<name>A0A366HU66_9BACT</name>
<dbReference type="EMBL" id="QNRR01000001">
    <property type="protein sequence ID" value="RBP47833.1"/>
    <property type="molecule type" value="Genomic_DNA"/>
</dbReference>
<sequence length="102" mass="11019">MTRPSNISAIGNEIAIAWEDGTESYILMERLRAASPSAENTGEHDLLGKRYGGTDQTEFPGVTVTGWRMVGGYAVQFDFSDGHATGIYPYDFLRKLGGAGTV</sequence>
<organism evidence="4 5">
    <name type="scientific">Roseimicrobium gellanilyticum</name>
    <dbReference type="NCBI Taxonomy" id="748857"/>
    <lineage>
        <taxon>Bacteria</taxon>
        <taxon>Pseudomonadati</taxon>
        <taxon>Verrucomicrobiota</taxon>
        <taxon>Verrucomicrobiia</taxon>
        <taxon>Verrucomicrobiales</taxon>
        <taxon>Verrucomicrobiaceae</taxon>
        <taxon>Roseimicrobium</taxon>
    </lineage>
</organism>
<evidence type="ECO:0000313" key="4">
    <source>
        <dbReference type="EMBL" id="RBP47833.1"/>
    </source>
</evidence>
<protein>
    <submittedName>
        <fullName evidence="4">DUF971 family protein</fullName>
    </submittedName>
</protein>
<feature type="domain" description="Gamma-butyrobetaine hydroxylase-like N-terminal" evidence="3">
    <location>
        <begin position="11"/>
        <end position="94"/>
    </location>
</feature>
<dbReference type="PANTHER" id="PTHR35303">
    <property type="entry name" value="OS02G0197800 PROTEIN"/>
    <property type="match status" value="1"/>
</dbReference>
<dbReference type="GO" id="GO:0046872">
    <property type="term" value="F:metal ion binding"/>
    <property type="evidence" value="ECO:0007669"/>
    <property type="project" value="UniProtKB-KW"/>
</dbReference>
<proteinExistence type="predicted"/>
<dbReference type="OrthoDB" id="9794178at2"/>
<evidence type="ECO:0000256" key="1">
    <source>
        <dbReference type="ARBA" id="ARBA00022723"/>
    </source>
</evidence>
<gene>
    <name evidence="4" type="ORF">DES53_101633</name>
</gene>